<feature type="region of interest" description="Disordered" evidence="6">
    <location>
        <begin position="350"/>
        <end position="384"/>
    </location>
</feature>
<keyword evidence="2 5" id="KW-0863">Zinc-finger</keyword>
<feature type="compositionally biased region" description="Basic and acidic residues" evidence="6">
    <location>
        <begin position="30"/>
        <end position="42"/>
    </location>
</feature>
<feature type="domain" description="C3H1-type" evidence="7">
    <location>
        <begin position="190"/>
        <end position="218"/>
    </location>
</feature>
<dbReference type="Gene3D" id="2.30.30.1190">
    <property type="match status" value="3"/>
</dbReference>
<feature type="compositionally biased region" description="Polar residues" evidence="6">
    <location>
        <begin position="288"/>
        <end position="298"/>
    </location>
</feature>
<feature type="compositionally biased region" description="Basic and acidic residues" evidence="6">
    <location>
        <begin position="103"/>
        <end position="123"/>
    </location>
</feature>
<feature type="domain" description="C3H1-type" evidence="7">
    <location>
        <begin position="427"/>
        <end position="455"/>
    </location>
</feature>
<name>A0AAP0IQK3_9MAGN</name>
<feature type="region of interest" description="Disordered" evidence="6">
    <location>
        <begin position="277"/>
        <end position="298"/>
    </location>
</feature>
<dbReference type="InterPro" id="IPR050974">
    <property type="entry name" value="Plant_ZF_CCCH"/>
</dbReference>
<dbReference type="PANTHER" id="PTHR12506">
    <property type="entry name" value="PROTEIN PHOSPHATASE RELATED"/>
    <property type="match status" value="1"/>
</dbReference>
<evidence type="ECO:0000313" key="8">
    <source>
        <dbReference type="EMBL" id="KAK9119939.1"/>
    </source>
</evidence>
<proteinExistence type="predicted"/>
<feature type="domain" description="C3H1-type" evidence="7">
    <location>
        <begin position="236"/>
        <end position="264"/>
    </location>
</feature>
<feature type="compositionally biased region" description="Polar residues" evidence="6">
    <location>
        <begin position="486"/>
        <end position="503"/>
    </location>
</feature>
<feature type="domain" description="C3H1-type" evidence="7">
    <location>
        <begin position="383"/>
        <end position="411"/>
    </location>
</feature>
<feature type="zinc finger region" description="C3H1-type" evidence="5">
    <location>
        <begin position="236"/>
        <end position="264"/>
    </location>
</feature>
<dbReference type="InterPro" id="IPR036855">
    <property type="entry name" value="Znf_CCCH_sf"/>
</dbReference>
<evidence type="ECO:0000256" key="2">
    <source>
        <dbReference type="ARBA" id="ARBA00022771"/>
    </source>
</evidence>
<gene>
    <name evidence="8" type="ORF">Scep_018032</name>
</gene>
<feature type="compositionally biased region" description="Polar residues" evidence="6">
    <location>
        <begin position="468"/>
        <end position="478"/>
    </location>
</feature>
<protein>
    <recommendedName>
        <fullName evidence="7">C3H1-type domain-containing protein</fullName>
    </recommendedName>
</protein>
<dbReference type="SMART" id="SM00356">
    <property type="entry name" value="ZnF_C3H1"/>
    <property type="match status" value="5"/>
</dbReference>
<sequence length="511" mass="55813">MTEIERMGDCEEERLGHQSEEEEEELLQDQNHKEEEEEEKQKAKSPSLPSSPSSSADGGVVVVGGGGGGGEEALDGKLGKLGLEVEVEEESVGGGGGDGDGDGEVREMENGEGKSVDSVDSGRRRFQYPVRGGEPDCPYYLRTGTCRYASNCKFNHPPRRRFHQVRSLPESSESVYQGFKEKENGEYPERSGQLECKYYLKTGGCKFGKACRYNHPQEKTLVVQASEFNFLGLPIRPGEKECPFYMRMGSCKFGVNCRFHHPDPTAAGLSNPVSGYSNGGPAPLHTAGVSQPTMPSWSLPRSSNDAIPYLDASPPYMPVMLPPPQGTHLNMEWNGYQTPVSPLYPSDGKVHTPLAPLAKDSTKNGDGPSHHHQQSPVDEFPERPGQKECQYYMKNGDCKYKSACRFHHPKNRIQKSPVLSPMGLPLRPDQIVCVHYSRYGICKFGPACKYDHPPNSAPADRPIVSGSGHPQSLGTNATLGGPEMTDASNTRQQPMSHPTNSAPSDCPVVSC</sequence>
<comment type="caution">
    <text evidence="8">The sequence shown here is derived from an EMBL/GenBank/DDBJ whole genome shotgun (WGS) entry which is preliminary data.</text>
</comment>
<dbReference type="Proteomes" id="UP001419268">
    <property type="component" value="Unassembled WGS sequence"/>
</dbReference>
<keyword evidence="1 5" id="KW-0479">Metal-binding</keyword>
<dbReference type="GO" id="GO:0003677">
    <property type="term" value="F:DNA binding"/>
    <property type="evidence" value="ECO:0007669"/>
    <property type="project" value="UniProtKB-KW"/>
</dbReference>
<dbReference type="PROSITE" id="PS50103">
    <property type="entry name" value="ZF_C3H1"/>
    <property type="match status" value="5"/>
</dbReference>
<reference evidence="8 9" key="1">
    <citation type="submission" date="2024-01" db="EMBL/GenBank/DDBJ databases">
        <title>Genome assemblies of Stephania.</title>
        <authorList>
            <person name="Yang L."/>
        </authorList>
    </citation>
    <scope>NUCLEOTIDE SEQUENCE [LARGE SCALE GENOMIC DNA]</scope>
    <source>
        <strain evidence="8">JXDWG</strain>
        <tissue evidence="8">Leaf</tissue>
    </source>
</reference>
<dbReference type="Gene3D" id="4.10.1000.10">
    <property type="entry name" value="Zinc finger, CCCH-type"/>
    <property type="match status" value="1"/>
</dbReference>
<feature type="zinc finger region" description="C3H1-type" evidence="5">
    <location>
        <begin position="383"/>
        <end position="411"/>
    </location>
</feature>
<keyword evidence="4" id="KW-0238">DNA-binding</keyword>
<feature type="compositionally biased region" description="Gly residues" evidence="6">
    <location>
        <begin position="61"/>
        <end position="71"/>
    </location>
</feature>
<evidence type="ECO:0000313" key="9">
    <source>
        <dbReference type="Proteomes" id="UP001419268"/>
    </source>
</evidence>
<feature type="zinc finger region" description="C3H1-type" evidence="5">
    <location>
        <begin position="190"/>
        <end position="218"/>
    </location>
</feature>
<feature type="region of interest" description="Disordered" evidence="6">
    <location>
        <begin position="1"/>
        <end position="127"/>
    </location>
</feature>
<feature type="domain" description="C3H1-type" evidence="7">
    <location>
        <begin position="131"/>
        <end position="159"/>
    </location>
</feature>
<feature type="zinc finger region" description="C3H1-type" evidence="5">
    <location>
        <begin position="131"/>
        <end position="159"/>
    </location>
</feature>
<feature type="region of interest" description="Disordered" evidence="6">
    <location>
        <begin position="458"/>
        <end position="511"/>
    </location>
</feature>
<evidence type="ECO:0000256" key="1">
    <source>
        <dbReference type="ARBA" id="ARBA00022723"/>
    </source>
</evidence>
<feature type="compositionally biased region" description="Low complexity" evidence="6">
    <location>
        <begin position="44"/>
        <end position="60"/>
    </location>
</feature>
<evidence type="ECO:0000256" key="6">
    <source>
        <dbReference type="SAM" id="MobiDB-lite"/>
    </source>
</evidence>
<dbReference type="PANTHER" id="PTHR12506:SF20">
    <property type="entry name" value="ZINC FINGER CCCH DOMAIN-CONTAINING PROTEIN 67"/>
    <property type="match status" value="1"/>
</dbReference>
<dbReference type="EMBL" id="JBBNAG010000007">
    <property type="protein sequence ID" value="KAK9119939.1"/>
    <property type="molecule type" value="Genomic_DNA"/>
</dbReference>
<evidence type="ECO:0000259" key="7">
    <source>
        <dbReference type="PROSITE" id="PS50103"/>
    </source>
</evidence>
<keyword evidence="3 5" id="KW-0862">Zinc</keyword>
<dbReference type="Pfam" id="PF00642">
    <property type="entry name" value="zf-CCCH"/>
    <property type="match status" value="5"/>
</dbReference>
<dbReference type="GO" id="GO:0003729">
    <property type="term" value="F:mRNA binding"/>
    <property type="evidence" value="ECO:0007669"/>
    <property type="project" value="UniProtKB-ARBA"/>
</dbReference>
<dbReference type="AlphaFoldDB" id="A0AAP0IQK3"/>
<feature type="compositionally biased region" description="Basic and acidic residues" evidence="6">
    <location>
        <begin position="1"/>
        <end position="19"/>
    </location>
</feature>
<evidence type="ECO:0000256" key="3">
    <source>
        <dbReference type="ARBA" id="ARBA00022833"/>
    </source>
</evidence>
<keyword evidence="9" id="KW-1185">Reference proteome</keyword>
<dbReference type="SUPFAM" id="SSF90229">
    <property type="entry name" value="CCCH zinc finger"/>
    <property type="match status" value="5"/>
</dbReference>
<organism evidence="8 9">
    <name type="scientific">Stephania cephalantha</name>
    <dbReference type="NCBI Taxonomy" id="152367"/>
    <lineage>
        <taxon>Eukaryota</taxon>
        <taxon>Viridiplantae</taxon>
        <taxon>Streptophyta</taxon>
        <taxon>Embryophyta</taxon>
        <taxon>Tracheophyta</taxon>
        <taxon>Spermatophyta</taxon>
        <taxon>Magnoliopsida</taxon>
        <taxon>Ranunculales</taxon>
        <taxon>Menispermaceae</taxon>
        <taxon>Menispermoideae</taxon>
        <taxon>Cissampelideae</taxon>
        <taxon>Stephania</taxon>
    </lineage>
</organism>
<dbReference type="InterPro" id="IPR000571">
    <property type="entry name" value="Znf_CCCH"/>
</dbReference>
<dbReference type="GO" id="GO:0008270">
    <property type="term" value="F:zinc ion binding"/>
    <property type="evidence" value="ECO:0007669"/>
    <property type="project" value="UniProtKB-KW"/>
</dbReference>
<feature type="zinc finger region" description="C3H1-type" evidence="5">
    <location>
        <begin position="427"/>
        <end position="455"/>
    </location>
</feature>
<evidence type="ECO:0000256" key="5">
    <source>
        <dbReference type="PROSITE-ProRule" id="PRU00723"/>
    </source>
</evidence>
<evidence type="ECO:0000256" key="4">
    <source>
        <dbReference type="ARBA" id="ARBA00023125"/>
    </source>
</evidence>
<accession>A0AAP0IQK3</accession>